<dbReference type="AlphaFoldDB" id="A0A7X0PFF1"/>
<evidence type="ECO:0000259" key="10">
    <source>
        <dbReference type="Pfam" id="PF02501"/>
    </source>
</evidence>
<dbReference type="InterPro" id="IPR010052">
    <property type="entry name" value="T2SS_protein-GspI"/>
</dbReference>
<dbReference type="InterPro" id="IPR045584">
    <property type="entry name" value="Pilin-like"/>
</dbReference>
<feature type="transmembrane region" description="Helical" evidence="9">
    <location>
        <begin position="12"/>
        <end position="32"/>
    </location>
</feature>
<keyword evidence="6 9" id="KW-0812">Transmembrane</keyword>
<evidence type="ECO:0000256" key="9">
    <source>
        <dbReference type="RuleBase" id="RU368030"/>
    </source>
</evidence>
<dbReference type="InterPro" id="IPR012902">
    <property type="entry name" value="N_methyl_site"/>
</dbReference>
<keyword evidence="3" id="KW-1003">Cell membrane</keyword>
<sequence>MSPLFSPRQRGFTLVEVLVALSIVAIALMAGLQSTSALTRNALRQSDIVLAQLCAENELVRMRLSRQMPSVGDSTQPCEQAGRRLDVRVTVRPTPNPSFRRVDAQVLDGENSILRISTILGRY</sequence>
<evidence type="ECO:0000313" key="11">
    <source>
        <dbReference type="EMBL" id="MBB6560975.1"/>
    </source>
</evidence>
<dbReference type="PANTHER" id="PTHR38779:SF2">
    <property type="entry name" value="TYPE II SECRETION SYSTEM PROTEIN I-RELATED"/>
    <property type="match status" value="1"/>
</dbReference>
<dbReference type="PANTHER" id="PTHR38779">
    <property type="entry name" value="TYPE II SECRETION SYSTEM PROTEIN I-RELATED"/>
    <property type="match status" value="1"/>
</dbReference>
<evidence type="ECO:0000313" key="12">
    <source>
        <dbReference type="Proteomes" id="UP000575083"/>
    </source>
</evidence>
<comment type="caution">
    <text evidence="11">The sequence shown here is derived from an EMBL/GenBank/DDBJ whole genome shotgun (WGS) entry which is preliminary data.</text>
</comment>
<name>A0A7X0PFF1_9BURK</name>
<evidence type="ECO:0000256" key="6">
    <source>
        <dbReference type="ARBA" id="ARBA00022692"/>
    </source>
</evidence>
<proteinExistence type="inferred from homology"/>
<evidence type="ECO:0000256" key="1">
    <source>
        <dbReference type="ARBA" id="ARBA00004377"/>
    </source>
</evidence>
<evidence type="ECO:0000256" key="2">
    <source>
        <dbReference type="ARBA" id="ARBA00008358"/>
    </source>
</evidence>
<dbReference type="Gene3D" id="3.30.1300.30">
    <property type="entry name" value="GSPII I/J protein-like"/>
    <property type="match status" value="1"/>
</dbReference>
<dbReference type="PROSITE" id="PS00409">
    <property type="entry name" value="PROKAR_NTER_METHYL"/>
    <property type="match status" value="1"/>
</dbReference>
<organism evidence="11 12">
    <name type="scientific">Acidovorax soli</name>
    <dbReference type="NCBI Taxonomy" id="592050"/>
    <lineage>
        <taxon>Bacteria</taxon>
        <taxon>Pseudomonadati</taxon>
        <taxon>Pseudomonadota</taxon>
        <taxon>Betaproteobacteria</taxon>
        <taxon>Burkholderiales</taxon>
        <taxon>Comamonadaceae</taxon>
        <taxon>Acidovorax</taxon>
    </lineage>
</organism>
<dbReference type="NCBIfam" id="TIGR02532">
    <property type="entry name" value="IV_pilin_GFxxxE"/>
    <property type="match status" value="1"/>
</dbReference>
<comment type="similarity">
    <text evidence="2 9">Belongs to the GSP I family.</text>
</comment>
<dbReference type="GO" id="GO:0015627">
    <property type="term" value="C:type II protein secretion system complex"/>
    <property type="evidence" value="ECO:0007669"/>
    <property type="project" value="UniProtKB-UniRule"/>
</dbReference>
<evidence type="ECO:0000256" key="7">
    <source>
        <dbReference type="ARBA" id="ARBA00022989"/>
    </source>
</evidence>
<dbReference type="NCBIfam" id="TIGR01707">
    <property type="entry name" value="gspI"/>
    <property type="match status" value="1"/>
</dbReference>
<dbReference type="EMBL" id="JACHLK010000007">
    <property type="protein sequence ID" value="MBB6560975.1"/>
    <property type="molecule type" value="Genomic_DNA"/>
</dbReference>
<dbReference type="GO" id="GO:0005886">
    <property type="term" value="C:plasma membrane"/>
    <property type="evidence" value="ECO:0007669"/>
    <property type="project" value="UniProtKB-SubCell"/>
</dbReference>
<dbReference type="Proteomes" id="UP000575083">
    <property type="component" value="Unassembled WGS sequence"/>
</dbReference>
<comment type="PTM">
    <text evidence="9">Cleaved by prepilin peptidase.</text>
</comment>
<evidence type="ECO:0000256" key="4">
    <source>
        <dbReference type="ARBA" id="ARBA00022481"/>
    </source>
</evidence>
<gene>
    <name evidence="11" type="ORF">HNP48_003663</name>
</gene>
<comment type="subcellular location">
    <subcellularLocation>
        <location evidence="1 9">Cell inner membrane</location>
        <topology evidence="1 9">Single-pass membrane protein</topology>
    </subcellularLocation>
</comment>
<keyword evidence="5 9" id="KW-0997">Cell inner membrane</keyword>
<dbReference type="Pfam" id="PF07963">
    <property type="entry name" value="N_methyl"/>
    <property type="match status" value="1"/>
</dbReference>
<keyword evidence="12" id="KW-1185">Reference proteome</keyword>
<comment type="function">
    <text evidence="9">Component of the type II secretion system required for the energy-dependent secretion of extracellular factors such as proteases and toxins from the periplasm.</text>
</comment>
<dbReference type="SUPFAM" id="SSF54523">
    <property type="entry name" value="Pili subunits"/>
    <property type="match status" value="1"/>
</dbReference>
<feature type="domain" description="Type II secretion system protein GspI C-terminal" evidence="10">
    <location>
        <begin position="47"/>
        <end position="120"/>
    </location>
</feature>
<evidence type="ECO:0000256" key="5">
    <source>
        <dbReference type="ARBA" id="ARBA00022519"/>
    </source>
</evidence>
<dbReference type="InterPro" id="IPR003413">
    <property type="entry name" value="T2SS_GspI_C"/>
</dbReference>
<dbReference type="GO" id="GO:0015628">
    <property type="term" value="P:protein secretion by the type II secretion system"/>
    <property type="evidence" value="ECO:0007669"/>
    <property type="project" value="UniProtKB-UniRule"/>
</dbReference>
<keyword evidence="7 9" id="KW-1133">Transmembrane helix</keyword>
<evidence type="ECO:0000256" key="3">
    <source>
        <dbReference type="ARBA" id="ARBA00022475"/>
    </source>
</evidence>
<evidence type="ECO:0000256" key="8">
    <source>
        <dbReference type="ARBA" id="ARBA00023136"/>
    </source>
</evidence>
<accession>A0A7X0PFF1</accession>
<dbReference type="Pfam" id="PF02501">
    <property type="entry name" value="T2SSI"/>
    <property type="match status" value="1"/>
</dbReference>
<keyword evidence="4 9" id="KW-0488">Methylation</keyword>
<reference evidence="11 12" key="1">
    <citation type="submission" date="2020-08" db="EMBL/GenBank/DDBJ databases">
        <title>Functional genomics of gut bacteria from endangered species of beetles.</title>
        <authorList>
            <person name="Carlos-Shanley C."/>
        </authorList>
    </citation>
    <scope>NUCLEOTIDE SEQUENCE [LARGE SCALE GENOMIC DNA]</scope>
    <source>
        <strain evidence="11 12">S00198</strain>
    </source>
</reference>
<dbReference type="RefSeq" id="WP_184859543.1">
    <property type="nucleotide sequence ID" value="NZ_JACHLK010000007.1"/>
</dbReference>
<protein>
    <recommendedName>
        <fullName evidence="9">Type II secretion system protein I</fullName>
        <shortName evidence="9">T2SS minor pseudopilin I</shortName>
    </recommendedName>
</protein>
<keyword evidence="8 9" id="KW-0472">Membrane</keyword>
<comment type="subunit">
    <text evidence="9">Type II secretion is composed of four main components: the outer membrane complex, the inner membrane complex, the cytoplasmic secretion ATPase and the periplasm-spanning pseudopilus.</text>
</comment>